<comment type="caution">
    <text evidence="3">The sequence shown here is derived from an EMBL/GenBank/DDBJ whole genome shotgun (WGS) entry which is preliminary data.</text>
</comment>
<dbReference type="EMBL" id="JABVXQ010000016">
    <property type="protein sequence ID" value="KAF6073454.1"/>
    <property type="molecule type" value="Genomic_DNA"/>
</dbReference>
<accession>A0A833YFE4</accession>
<evidence type="ECO:0000256" key="2">
    <source>
        <dbReference type="SAM" id="Phobius"/>
    </source>
</evidence>
<reference evidence="3 4" key="1">
    <citation type="journal article" date="2020" name="Nature">
        <title>Six reference-quality genomes reveal evolution of bat adaptations.</title>
        <authorList>
            <person name="Jebb D."/>
            <person name="Huang Z."/>
            <person name="Pippel M."/>
            <person name="Hughes G.M."/>
            <person name="Lavrichenko K."/>
            <person name="Devanna P."/>
            <person name="Winkler S."/>
            <person name="Jermiin L.S."/>
            <person name="Skirmuntt E.C."/>
            <person name="Katzourakis A."/>
            <person name="Burkitt-Gray L."/>
            <person name="Ray D.A."/>
            <person name="Sullivan K.A.M."/>
            <person name="Roscito J.G."/>
            <person name="Kirilenko B.M."/>
            <person name="Davalos L.M."/>
            <person name="Corthals A.P."/>
            <person name="Power M.L."/>
            <person name="Jones G."/>
            <person name="Ransome R.D."/>
            <person name="Dechmann D.K.N."/>
            <person name="Locatelli A.G."/>
            <person name="Puechmaille S.J."/>
            <person name="Fedrigo O."/>
            <person name="Jarvis E.D."/>
            <person name="Hiller M."/>
            <person name="Vernes S.C."/>
            <person name="Myers E.W."/>
            <person name="Teeling E.C."/>
        </authorList>
    </citation>
    <scope>NUCLEOTIDE SEQUENCE [LARGE SCALE GENOMIC DNA]</scope>
    <source>
        <strain evidence="3">Bat1K_MPI-CBG_1</strain>
    </source>
</reference>
<evidence type="ECO:0000313" key="3">
    <source>
        <dbReference type="EMBL" id="KAF6073454.1"/>
    </source>
</evidence>
<gene>
    <name evidence="3" type="ORF">HJG60_009578</name>
</gene>
<feature type="transmembrane region" description="Helical" evidence="2">
    <location>
        <begin position="98"/>
        <end position="120"/>
    </location>
</feature>
<dbReference type="AlphaFoldDB" id="A0A833YFE4"/>
<sequence>MSSRPKTNFVFPATKEMFEWRKPLLWLFVTSGPQQSLCPGRCLGSSLSLCRPSRSGLALLFESLLQNQSTFDGNVNAEQTCSMGLRARGKKKRLEWEMIFFSDYCYKTCCLVLILALVFLNYSYKPKSPTWSGTETSRGGERIQSHFSQGFCCCFPDPGMLPRDVNDSGMDLLLLDILFCYLQRGEGREKVRERNINVRNTHRLPLPHTPTTGTRPTTQAHTLTGNRTSDPSLCGTMPNPLSYTGQGNSGTVLNKEIEQPCLPVF</sequence>
<dbReference type="Proteomes" id="UP000664940">
    <property type="component" value="Unassembled WGS sequence"/>
</dbReference>
<keyword evidence="2" id="KW-1133">Transmembrane helix</keyword>
<feature type="compositionally biased region" description="Low complexity" evidence="1">
    <location>
        <begin position="203"/>
        <end position="218"/>
    </location>
</feature>
<proteinExistence type="predicted"/>
<protein>
    <submittedName>
        <fullName evidence="3">Uncharacterized protein</fullName>
    </submittedName>
</protein>
<keyword evidence="2" id="KW-0812">Transmembrane</keyword>
<name>A0A833YFE4_9CHIR</name>
<evidence type="ECO:0000313" key="4">
    <source>
        <dbReference type="Proteomes" id="UP000664940"/>
    </source>
</evidence>
<evidence type="ECO:0000256" key="1">
    <source>
        <dbReference type="SAM" id="MobiDB-lite"/>
    </source>
</evidence>
<feature type="region of interest" description="Disordered" evidence="1">
    <location>
        <begin position="202"/>
        <end position="233"/>
    </location>
</feature>
<feature type="compositionally biased region" description="Polar residues" evidence="1">
    <location>
        <begin position="219"/>
        <end position="231"/>
    </location>
</feature>
<organism evidence="3 4">
    <name type="scientific">Phyllostomus discolor</name>
    <name type="common">pale spear-nosed bat</name>
    <dbReference type="NCBI Taxonomy" id="89673"/>
    <lineage>
        <taxon>Eukaryota</taxon>
        <taxon>Metazoa</taxon>
        <taxon>Chordata</taxon>
        <taxon>Craniata</taxon>
        <taxon>Vertebrata</taxon>
        <taxon>Euteleostomi</taxon>
        <taxon>Mammalia</taxon>
        <taxon>Eutheria</taxon>
        <taxon>Laurasiatheria</taxon>
        <taxon>Chiroptera</taxon>
        <taxon>Yangochiroptera</taxon>
        <taxon>Phyllostomidae</taxon>
        <taxon>Phyllostominae</taxon>
        <taxon>Phyllostomus</taxon>
    </lineage>
</organism>
<keyword evidence="2" id="KW-0472">Membrane</keyword>